<dbReference type="Proteomes" id="UP001235939">
    <property type="component" value="Chromosome 03"/>
</dbReference>
<feature type="domain" description="C2H2-type" evidence="6">
    <location>
        <begin position="160"/>
        <end position="187"/>
    </location>
</feature>
<feature type="domain" description="C2H2-type" evidence="6">
    <location>
        <begin position="449"/>
        <end position="476"/>
    </location>
</feature>
<dbReference type="PROSITE" id="PS00028">
    <property type="entry name" value="ZINC_FINGER_C2H2_1"/>
    <property type="match status" value="5"/>
</dbReference>
<organism evidence="7 8">
    <name type="scientific">Cordylochernes scorpioides</name>
    <dbReference type="NCBI Taxonomy" id="51811"/>
    <lineage>
        <taxon>Eukaryota</taxon>
        <taxon>Metazoa</taxon>
        <taxon>Ecdysozoa</taxon>
        <taxon>Arthropoda</taxon>
        <taxon>Chelicerata</taxon>
        <taxon>Arachnida</taxon>
        <taxon>Pseudoscorpiones</taxon>
        <taxon>Cheliferoidea</taxon>
        <taxon>Chernetidae</taxon>
        <taxon>Cordylochernes</taxon>
    </lineage>
</organism>
<gene>
    <name evidence="7" type="ORF">LAZ67_3000692</name>
</gene>
<keyword evidence="4" id="KW-0862">Zinc</keyword>
<dbReference type="InterPro" id="IPR036236">
    <property type="entry name" value="Znf_C2H2_sf"/>
</dbReference>
<dbReference type="InterPro" id="IPR013087">
    <property type="entry name" value="Znf_C2H2_type"/>
</dbReference>
<dbReference type="InterPro" id="IPR050688">
    <property type="entry name" value="Zinc_finger/UBP_domain"/>
</dbReference>
<dbReference type="Gene3D" id="3.30.160.60">
    <property type="entry name" value="Classic Zinc Finger"/>
    <property type="match status" value="10"/>
</dbReference>
<proteinExistence type="predicted"/>
<dbReference type="EMBL" id="CP092865">
    <property type="protein sequence ID" value="UYV64438.1"/>
    <property type="molecule type" value="Genomic_DNA"/>
</dbReference>
<dbReference type="PANTHER" id="PTHR24403">
    <property type="entry name" value="ZINC FINGER PROTEIN"/>
    <property type="match status" value="1"/>
</dbReference>
<evidence type="ECO:0000256" key="2">
    <source>
        <dbReference type="ARBA" id="ARBA00022737"/>
    </source>
</evidence>
<feature type="domain" description="C2H2-type" evidence="6">
    <location>
        <begin position="216"/>
        <end position="243"/>
    </location>
</feature>
<feature type="domain" description="C2H2-type" evidence="6">
    <location>
        <begin position="392"/>
        <end position="415"/>
    </location>
</feature>
<dbReference type="Pfam" id="PF00096">
    <property type="entry name" value="zf-C2H2"/>
    <property type="match status" value="2"/>
</dbReference>
<evidence type="ECO:0000256" key="5">
    <source>
        <dbReference type="PROSITE-ProRule" id="PRU00042"/>
    </source>
</evidence>
<keyword evidence="3 5" id="KW-0863">Zinc-finger</keyword>
<sequence length="565" mass="67259">MERCSCCTFLLTRENKIINSQIIKLKINIPGISVAKDVFENGQMFKECQYCKNLLESKKELWEHYRTNHSDVRKFSCETCLYTTTIKFHLKVHIDIHAMDRTHKCDICKASFKMKLSLARHKRDNHIKVISHKCKHCNFKTKWLKSLKSHEEIHAKWKNFKCSRCDFVTTGKSNLKLHEYDHDNKKYLTCMFCDYTTLKSSHLETHTRTHTGERPFECEFCFFRTTTKQRLETHVRIHLGEKPFKCSQCTERFCRNGISHNSPRIWVLLVTPILGNIEECQRNPVLILQQLSHNEVTFLLTRKHKIINSQIMKMKRNIPGKSVAKDVFENGRMFKECQYCKNLLESKKELWEHYRTNHSDVRKFSCETCVYTTTTKFHLTVHIGTHAKDQTHKCDICKASFKIKRSLDRHMRDNHIKGFSHKCKHCNFKTKWLKSLKSHEELHAKGKHFKCSRCDFVTTGISNLKLHEYDHDSKKYLTCMFCDYTTLKSSHLETHTRTHTGERPFECEFCFFRTPTKQRLETHVRIHLGEKPFKCSQCTERFCRKDYLQRHAKKHEKQAKNSEEN</sequence>
<evidence type="ECO:0000256" key="4">
    <source>
        <dbReference type="ARBA" id="ARBA00022833"/>
    </source>
</evidence>
<evidence type="ECO:0000256" key="3">
    <source>
        <dbReference type="ARBA" id="ARBA00022771"/>
    </source>
</evidence>
<evidence type="ECO:0000313" key="7">
    <source>
        <dbReference type="EMBL" id="UYV64438.1"/>
    </source>
</evidence>
<keyword evidence="1" id="KW-0479">Metal-binding</keyword>
<dbReference type="SMART" id="SM00355">
    <property type="entry name" value="ZnF_C2H2"/>
    <property type="match status" value="15"/>
</dbReference>
<keyword evidence="8" id="KW-1185">Reference proteome</keyword>
<feature type="domain" description="C2H2-type" evidence="6">
    <location>
        <begin position="477"/>
        <end position="504"/>
    </location>
</feature>
<protein>
    <recommendedName>
        <fullName evidence="6">C2H2-type domain-containing protein</fullName>
    </recommendedName>
</protein>
<feature type="domain" description="C2H2-type" evidence="6">
    <location>
        <begin position="103"/>
        <end position="126"/>
    </location>
</feature>
<reference evidence="7 8" key="1">
    <citation type="submission" date="2022-01" db="EMBL/GenBank/DDBJ databases">
        <title>A chromosomal length assembly of Cordylochernes scorpioides.</title>
        <authorList>
            <person name="Zeh D."/>
            <person name="Zeh J."/>
        </authorList>
    </citation>
    <scope>NUCLEOTIDE SEQUENCE [LARGE SCALE GENOMIC DNA]</scope>
    <source>
        <strain evidence="7">IN4F17</strain>
        <tissue evidence="7">Whole Body</tissue>
    </source>
</reference>
<feature type="domain" description="C2H2-type" evidence="6">
    <location>
        <begin position="505"/>
        <end position="532"/>
    </location>
</feature>
<feature type="domain" description="C2H2-type" evidence="6">
    <location>
        <begin position="533"/>
        <end position="560"/>
    </location>
</feature>
<feature type="domain" description="C2H2-type" evidence="6">
    <location>
        <begin position="364"/>
        <end position="391"/>
    </location>
</feature>
<evidence type="ECO:0000259" key="6">
    <source>
        <dbReference type="PROSITE" id="PS50157"/>
    </source>
</evidence>
<dbReference type="PANTHER" id="PTHR24403:SF67">
    <property type="entry name" value="FI01116P-RELATED"/>
    <property type="match status" value="1"/>
</dbReference>
<evidence type="ECO:0000256" key="1">
    <source>
        <dbReference type="ARBA" id="ARBA00022723"/>
    </source>
</evidence>
<name>A0ABY6K9D1_9ARAC</name>
<accession>A0ABY6K9D1</accession>
<feature type="domain" description="C2H2-type" evidence="6">
    <location>
        <begin position="188"/>
        <end position="215"/>
    </location>
</feature>
<keyword evidence="2" id="KW-0677">Repeat</keyword>
<evidence type="ECO:0000313" key="8">
    <source>
        <dbReference type="Proteomes" id="UP001235939"/>
    </source>
</evidence>
<dbReference type="SUPFAM" id="SSF57667">
    <property type="entry name" value="beta-beta-alpha zinc fingers"/>
    <property type="match status" value="6"/>
</dbReference>
<feature type="domain" description="C2H2-type" evidence="6">
    <location>
        <begin position="75"/>
        <end position="102"/>
    </location>
</feature>
<dbReference type="PROSITE" id="PS50157">
    <property type="entry name" value="ZINC_FINGER_C2H2_2"/>
    <property type="match status" value="11"/>
</dbReference>